<organism evidence="4 5">
    <name type="scientific">Caballeronia arvi</name>
    <dbReference type="NCBI Taxonomy" id="1777135"/>
    <lineage>
        <taxon>Bacteria</taxon>
        <taxon>Pseudomonadati</taxon>
        <taxon>Pseudomonadota</taxon>
        <taxon>Betaproteobacteria</taxon>
        <taxon>Burkholderiales</taxon>
        <taxon>Burkholderiaceae</taxon>
        <taxon>Caballeronia</taxon>
    </lineage>
</organism>
<dbReference type="GO" id="GO:0016616">
    <property type="term" value="F:oxidoreductase activity, acting on the CH-OH group of donors, NAD or NADP as acceptor"/>
    <property type="evidence" value="ECO:0007669"/>
    <property type="project" value="InterPro"/>
</dbReference>
<dbReference type="PANTHER" id="PTHR42683">
    <property type="entry name" value="ALDEHYDE REDUCTASE"/>
    <property type="match status" value="1"/>
</dbReference>
<dbReference type="InterPro" id="IPR047109">
    <property type="entry name" value="CAD-like"/>
</dbReference>
<evidence type="ECO:0000256" key="3">
    <source>
        <dbReference type="ARBA" id="ARBA00023002"/>
    </source>
</evidence>
<proteinExistence type="predicted"/>
<protein>
    <submittedName>
        <fullName evidence="4">Alcohol dehydrogenase</fullName>
    </submittedName>
</protein>
<accession>A0A158KJ64</accession>
<dbReference type="Proteomes" id="UP000055019">
    <property type="component" value="Unassembled WGS sequence"/>
</dbReference>
<name>A0A158KJ64_9BURK</name>
<evidence type="ECO:0000256" key="1">
    <source>
        <dbReference type="ARBA" id="ARBA00022723"/>
    </source>
</evidence>
<sequence>MTLRKMPATQGRLVLLGAGPESVPVPTGYFVGGERSLLGSITGSPFDTARALNFSVLADVRPMIEVMPLEQAADAYQRMRSGDVKFRMVLTMQRLGS</sequence>
<evidence type="ECO:0000313" key="4">
    <source>
        <dbReference type="EMBL" id="SAL81045.1"/>
    </source>
</evidence>
<comment type="caution">
    <text evidence="4">The sequence shown here is derived from an EMBL/GenBank/DDBJ whole genome shotgun (WGS) entry which is preliminary data.</text>
</comment>
<dbReference type="Gene3D" id="3.40.50.720">
    <property type="entry name" value="NAD(P)-binding Rossmann-like Domain"/>
    <property type="match status" value="1"/>
</dbReference>
<keyword evidence="1" id="KW-0479">Metal-binding</keyword>
<keyword evidence="3" id="KW-0560">Oxidoreductase</keyword>
<dbReference type="AlphaFoldDB" id="A0A158KJ64"/>
<gene>
    <name evidence="4" type="ORF">AWB74_05844</name>
</gene>
<reference evidence="4" key="1">
    <citation type="submission" date="2016-01" db="EMBL/GenBank/DDBJ databases">
        <authorList>
            <person name="Peeters C."/>
        </authorList>
    </citation>
    <scope>NUCLEOTIDE SEQUENCE [LARGE SCALE GENOMIC DNA]</scope>
    <source>
        <strain evidence="4">LMG 29317</strain>
    </source>
</reference>
<evidence type="ECO:0000313" key="5">
    <source>
        <dbReference type="Proteomes" id="UP000055019"/>
    </source>
</evidence>
<keyword evidence="5" id="KW-1185">Reference proteome</keyword>
<dbReference type="Gene3D" id="3.90.180.10">
    <property type="entry name" value="Medium-chain alcohol dehydrogenases, catalytic domain"/>
    <property type="match status" value="1"/>
</dbReference>
<dbReference type="EMBL" id="FCOM02000036">
    <property type="protein sequence ID" value="SAL81045.1"/>
    <property type="molecule type" value="Genomic_DNA"/>
</dbReference>
<dbReference type="GO" id="GO:0046872">
    <property type="term" value="F:metal ion binding"/>
    <property type="evidence" value="ECO:0007669"/>
    <property type="project" value="UniProtKB-KW"/>
</dbReference>
<evidence type="ECO:0000256" key="2">
    <source>
        <dbReference type="ARBA" id="ARBA00022833"/>
    </source>
</evidence>
<keyword evidence="2" id="KW-0862">Zinc</keyword>